<evidence type="ECO:0000256" key="2">
    <source>
        <dbReference type="ARBA" id="ARBA00022475"/>
    </source>
</evidence>
<dbReference type="EMBL" id="CP002691">
    <property type="protein sequence ID" value="AEE51615.1"/>
    <property type="molecule type" value="Genomic_DNA"/>
</dbReference>
<feature type="transmembrane region" description="Helical" evidence="7">
    <location>
        <begin position="650"/>
        <end position="671"/>
    </location>
</feature>
<keyword evidence="3 7" id="KW-0812">Transmembrane</keyword>
<dbReference type="STRING" id="760192.Halhy_3763"/>
<dbReference type="HOGENOM" id="CLU_355534_0_0_10"/>
<keyword evidence="2" id="KW-1003">Cell membrane</keyword>
<evidence type="ECO:0000256" key="6">
    <source>
        <dbReference type="ARBA" id="ARBA00038076"/>
    </source>
</evidence>
<dbReference type="PANTHER" id="PTHR30572:SF4">
    <property type="entry name" value="ABC TRANSPORTER PERMEASE YTRF"/>
    <property type="match status" value="1"/>
</dbReference>
<evidence type="ECO:0000256" key="7">
    <source>
        <dbReference type="SAM" id="Phobius"/>
    </source>
</evidence>
<feature type="domain" description="ABC3 transporter permease C-terminal" evidence="8">
    <location>
        <begin position="652"/>
        <end position="767"/>
    </location>
</feature>
<keyword evidence="10" id="KW-1185">Reference proteome</keyword>
<feature type="transmembrane region" description="Helical" evidence="7">
    <location>
        <begin position="691"/>
        <end position="710"/>
    </location>
</feature>
<organism evidence="9 10">
    <name type="scientific">Haliscomenobacter hydrossis (strain ATCC 27775 / DSM 1100 / LMG 10767 / O)</name>
    <dbReference type="NCBI Taxonomy" id="760192"/>
    <lineage>
        <taxon>Bacteria</taxon>
        <taxon>Pseudomonadati</taxon>
        <taxon>Bacteroidota</taxon>
        <taxon>Saprospiria</taxon>
        <taxon>Saprospirales</taxon>
        <taxon>Haliscomenobacteraceae</taxon>
        <taxon>Haliscomenobacter</taxon>
    </lineage>
</organism>
<evidence type="ECO:0000256" key="3">
    <source>
        <dbReference type="ARBA" id="ARBA00022692"/>
    </source>
</evidence>
<sequence>MKSILLFLLKSFWLSKGKLFLCIFSAVISAAGISSVVYSFALSERDFKENFSKTNPVDLVLYLDQVNEGMIKKIRRHKDVETIERREITSGRIKNTSDNWMAFVLYGVENIEKPLISKFDIEAKKSLQGTWLCVEKSCTQFVAPTGAELVMQFRETQVVKVKNTGTVHDPGLAPGSMEQAVYAYTSLENFENLIGQSQSEQRFLIKVKLQNPSKDDLKAIGNALSVLVKSSGGVVKTMLIPPPGEHPHQNIVNGVSFLLKIFGFVISLLGIILLSLILITWLYPQIPHIGIIKTLGGSSRNIRTSYFAILFLIIGIGLLIGLPLGYLIGQGYSNTIAFFQNFTPIKAPLPVTTHLLAIFSALILPFLLATIPLVNASRISVQSALSKVFYIPNKAFFKSTQAFIKNSSLKYGINNLFRTSSRTLLISLLFIMGFGLFITGANLKYSIQEDFRNLDKNSYYNVTVFLGDTLRGKLDFLEKLPFVDATSYVSRKSGSFTLAGQANPENTALKILSPDYVLSDALLMLGKIQKNCPDCIYIGMKYQSDFKQTALGDTIFFSSNGHKKPFIFSGVVKDLGSHPPALYQFNSVPNEIYRDLAIKVKDGFSLEVAKAQIEAACQDNGIEVKGITDATTRMTSLQNHLEPTFKIIEITGFLTLVLGLIGMLIVIGLSLQERSRETGIIKALGGTAVQISRLVLIEYLMVSVVCIAVGTGFSYFFTTVMGNILGTLILGSPILASFNWPYLVLTIVLLLVVLTLFISVYSYNKVKQSSNSLLNQVF</sequence>
<dbReference type="PANTHER" id="PTHR30572">
    <property type="entry name" value="MEMBRANE COMPONENT OF TRANSPORTER-RELATED"/>
    <property type="match status" value="1"/>
</dbReference>
<keyword evidence="4 7" id="KW-1133">Transmembrane helix</keyword>
<reference key="2">
    <citation type="submission" date="2011-04" db="EMBL/GenBank/DDBJ databases">
        <title>Complete sequence of chromosome of Haliscomenobacter hydrossis DSM 1100.</title>
        <authorList>
            <consortium name="US DOE Joint Genome Institute (JGI-PGF)"/>
            <person name="Lucas S."/>
            <person name="Han J."/>
            <person name="Lapidus A."/>
            <person name="Bruce D."/>
            <person name="Goodwin L."/>
            <person name="Pitluck S."/>
            <person name="Peters L."/>
            <person name="Kyrpides N."/>
            <person name="Mavromatis K."/>
            <person name="Ivanova N."/>
            <person name="Ovchinnikova G."/>
            <person name="Pagani I."/>
            <person name="Daligault H."/>
            <person name="Detter J.C."/>
            <person name="Han C."/>
            <person name="Land M."/>
            <person name="Hauser L."/>
            <person name="Markowitz V."/>
            <person name="Cheng J.-F."/>
            <person name="Hugenholtz P."/>
            <person name="Woyke T."/>
            <person name="Wu D."/>
            <person name="Verbarg S."/>
            <person name="Frueling A."/>
            <person name="Brambilla E."/>
            <person name="Klenk H.-P."/>
            <person name="Eisen J.A."/>
        </authorList>
    </citation>
    <scope>NUCLEOTIDE SEQUENCE</scope>
    <source>
        <strain>DSM 1100</strain>
    </source>
</reference>
<feature type="transmembrane region" description="Helical" evidence="7">
    <location>
        <begin position="424"/>
        <end position="443"/>
    </location>
</feature>
<evidence type="ECO:0000259" key="8">
    <source>
        <dbReference type="Pfam" id="PF02687"/>
    </source>
</evidence>
<dbReference type="OrthoDB" id="9770036at2"/>
<dbReference type="KEGG" id="hhy:Halhy_3763"/>
<feature type="transmembrane region" description="Helical" evidence="7">
    <location>
        <begin position="304"/>
        <end position="329"/>
    </location>
</feature>
<gene>
    <name evidence="9" type="ordered locus">Halhy_3763</name>
</gene>
<proteinExistence type="inferred from homology"/>
<protein>
    <recommendedName>
        <fullName evidence="8">ABC3 transporter permease C-terminal domain-containing protein</fullName>
    </recommendedName>
</protein>
<evidence type="ECO:0000313" key="9">
    <source>
        <dbReference type="EMBL" id="AEE51615.1"/>
    </source>
</evidence>
<comment type="similarity">
    <text evidence="6">Belongs to the ABC-4 integral membrane protein family.</text>
</comment>
<evidence type="ECO:0000256" key="4">
    <source>
        <dbReference type="ARBA" id="ARBA00022989"/>
    </source>
</evidence>
<feature type="transmembrane region" description="Helical" evidence="7">
    <location>
        <begin position="742"/>
        <end position="763"/>
    </location>
</feature>
<keyword evidence="5 7" id="KW-0472">Membrane</keyword>
<dbReference type="Proteomes" id="UP000008461">
    <property type="component" value="Chromosome"/>
</dbReference>
<evidence type="ECO:0000313" key="10">
    <source>
        <dbReference type="Proteomes" id="UP000008461"/>
    </source>
</evidence>
<feature type="transmembrane region" description="Helical" evidence="7">
    <location>
        <begin position="257"/>
        <end position="283"/>
    </location>
</feature>
<dbReference type="InterPro" id="IPR050250">
    <property type="entry name" value="Macrolide_Exporter_MacB"/>
</dbReference>
<dbReference type="Pfam" id="PF02687">
    <property type="entry name" value="FtsX"/>
    <property type="match status" value="2"/>
</dbReference>
<accession>F4L128</accession>
<feature type="transmembrane region" description="Helical" evidence="7">
    <location>
        <begin position="349"/>
        <end position="374"/>
    </location>
</feature>
<evidence type="ECO:0000256" key="5">
    <source>
        <dbReference type="ARBA" id="ARBA00023136"/>
    </source>
</evidence>
<dbReference type="AlphaFoldDB" id="F4L128"/>
<dbReference type="GO" id="GO:0005886">
    <property type="term" value="C:plasma membrane"/>
    <property type="evidence" value="ECO:0007669"/>
    <property type="project" value="UniProtKB-SubCell"/>
</dbReference>
<dbReference type="eggNOG" id="COG0577">
    <property type="taxonomic scope" value="Bacteria"/>
</dbReference>
<evidence type="ECO:0000256" key="1">
    <source>
        <dbReference type="ARBA" id="ARBA00004651"/>
    </source>
</evidence>
<reference evidence="9 10" key="1">
    <citation type="journal article" date="2011" name="Stand. Genomic Sci.">
        <title>Complete genome sequence of Haliscomenobacter hydrossis type strain (O).</title>
        <authorList>
            <consortium name="US DOE Joint Genome Institute (JGI-PGF)"/>
            <person name="Daligault H."/>
            <person name="Lapidus A."/>
            <person name="Zeytun A."/>
            <person name="Nolan M."/>
            <person name="Lucas S."/>
            <person name="Del Rio T.G."/>
            <person name="Tice H."/>
            <person name="Cheng J.F."/>
            <person name="Tapia R."/>
            <person name="Han C."/>
            <person name="Goodwin L."/>
            <person name="Pitluck S."/>
            <person name="Liolios K."/>
            <person name="Pagani I."/>
            <person name="Ivanova N."/>
            <person name="Huntemann M."/>
            <person name="Mavromatis K."/>
            <person name="Mikhailova N."/>
            <person name="Pati A."/>
            <person name="Chen A."/>
            <person name="Palaniappan K."/>
            <person name="Land M."/>
            <person name="Hauser L."/>
            <person name="Brambilla E.M."/>
            <person name="Rohde M."/>
            <person name="Verbarg S."/>
            <person name="Goker M."/>
            <person name="Bristow J."/>
            <person name="Eisen J.A."/>
            <person name="Markowitz V."/>
            <person name="Hugenholtz P."/>
            <person name="Kyrpides N.C."/>
            <person name="Klenk H.P."/>
            <person name="Woyke T."/>
        </authorList>
    </citation>
    <scope>NUCLEOTIDE SEQUENCE [LARGE SCALE GENOMIC DNA]</scope>
    <source>
        <strain evidence="10">ATCC 27775 / DSM 1100 / LMG 10767 / O</strain>
    </source>
</reference>
<dbReference type="GO" id="GO:0022857">
    <property type="term" value="F:transmembrane transporter activity"/>
    <property type="evidence" value="ECO:0007669"/>
    <property type="project" value="TreeGrafter"/>
</dbReference>
<dbReference type="InterPro" id="IPR003838">
    <property type="entry name" value="ABC3_permease_C"/>
</dbReference>
<comment type="subcellular location">
    <subcellularLocation>
        <location evidence="1">Cell membrane</location>
        <topology evidence="1">Multi-pass membrane protein</topology>
    </subcellularLocation>
</comment>
<feature type="domain" description="ABC3 transporter permease C-terminal" evidence="8">
    <location>
        <begin position="261"/>
        <end position="380"/>
    </location>
</feature>
<name>F4L128_HALH1</name>